<sequence>MYSQEENSFASTSSYEFTMMSFYKAERERVLRMWRQSLESTNQVNDEVNDESMEVENDENIPPGKFCTAIPPRLCQKRPLNSPPPYLISNMKRMKCE</sequence>
<protein>
    <submittedName>
        <fullName evidence="2">Uncharacterized protein</fullName>
    </submittedName>
</protein>
<comment type="caution">
    <text evidence="2">The sequence shown here is derived from an EMBL/GenBank/DDBJ whole genome shotgun (WGS) entry which is preliminary data.</text>
</comment>
<proteinExistence type="predicted"/>
<dbReference type="EMBL" id="CATQJL010000316">
    <property type="protein sequence ID" value="CAJ0605138.1"/>
    <property type="molecule type" value="Genomic_DNA"/>
</dbReference>
<accession>A0AA36H7U5</accession>
<keyword evidence="3" id="KW-1185">Reference proteome</keyword>
<organism evidence="2 3">
    <name type="scientific">Cylicocyclus nassatus</name>
    <name type="common">Nematode worm</name>
    <dbReference type="NCBI Taxonomy" id="53992"/>
    <lineage>
        <taxon>Eukaryota</taxon>
        <taxon>Metazoa</taxon>
        <taxon>Ecdysozoa</taxon>
        <taxon>Nematoda</taxon>
        <taxon>Chromadorea</taxon>
        <taxon>Rhabditida</taxon>
        <taxon>Rhabditina</taxon>
        <taxon>Rhabditomorpha</taxon>
        <taxon>Strongyloidea</taxon>
        <taxon>Strongylidae</taxon>
        <taxon>Cylicocyclus</taxon>
    </lineage>
</organism>
<evidence type="ECO:0000313" key="3">
    <source>
        <dbReference type="Proteomes" id="UP001176961"/>
    </source>
</evidence>
<gene>
    <name evidence="2" type="ORF">CYNAS_LOCUS17121</name>
</gene>
<dbReference type="AlphaFoldDB" id="A0AA36H7U5"/>
<feature type="region of interest" description="Disordered" evidence="1">
    <location>
        <begin position="43"/>
        <end position="63"/>
    </location>
</feature>
<reference evidence="2" key="1">
    <citation type="submission" date="2023-07" db="EMBL/GenBank/DDBJ databases">
        <authorList>
            <consortium name="CYATHOMIX"/>
        </authorList>
    </citation>
    <scope>NUCLEOTIDE SEQUENCE</scope>
    <source>
        <strain evidence="2">N/A</strain>
    </source>
</reference>
<dbReference type="Proteomes" id="UP001176961">
    <property type="component" value="Unassembled WGS sequence"/>
</dbReference>
<evidence type="ECO:0000313" key="2">
    <source>
        <dbReference type="EMBL" id="CAJ0605138.1"/>
    </source>
</evidence>
<feature type="compositionally biased region" description="Acidic residues" evidence="1">
    <location>
        <begin position="47"/>
        <end position="59"/>
    </location>
</feature>
<evidence type="ECO:0000256" key="1">
    <source>
        <dbReference type="SAM" id="MobiDB-lite"/>
    </source>
</evidence>
<name>A0AA36H7U5_CYLNA</name>